<comment type="caution">
    <text evidence="2">The sequence shown here is derived from an EMBL/GenBank/DDBJ whole genome shotgun (WGS) entry which is preliminary data.</text>
</comment>
<dbReference type="Pfam" id="PF04015">
    <property type="entry name" value="DUF362"/>
    <property type="match status" value="1"/>
</dbReference>
<evidence type="ECO:0000259" key="1">
    <source>
        <dbReference type="Pfam" id="PF04015"/>
    </source>
</evidence>
<reference evidence="3" key="1">
    <citation type="journal article" date="2019" name="Int. J. Syst. Evol. Microbiol.">
        <title>The Global Catalogue of Microorganisms (GCM) 10K type strain sequencing project: providing services to taxonomists for standard genome sequencing and annotation.</title>
        <authorList>
            <consortium name="The Broad Institute Genomics Platform"/>
            <consortium name="The Broad Institute Genome Sequencing Center for Infectious Disease"/>
            <person name="Wu L."/>
            <person name="Ma J."/>
        </authorList>
    </citation>
    <scope>NUCLEOTIDE SEQUENCE [LARGE SCALE GENOMIC DNA]</scope>
    <source>
        <strain evidence="3">KACC 14249</strain>
    </source>
</reference>
<proteinExistence type="predicted"/>
<sequence length="659" mass="69387">MSAASRADQDPVVGCVVRGDDAATVLLDAVGRRTSPLVGSLSGPAGRRAVVVPALSQPAPVCADLVATLVDLLLDNGFADVVVGTAARTGDRDRGLGSVGDLAAAAGCTGRTAAGRDYQVVDLHEHMVPAAVPLSSVLAGHAVAAAWAEADVRILLCRSVTDVLDGFAGSLDALLLVAPGVPGAEPADVAADLLQHHPPTLVIADALVSSDGPDGRHVLRELGTQALVVSTDALRLDVTLAGLQGEDPAASRLVQRALTRQRPAVGRVVGDLTPFPGWVRAHPLVRDAARRATTTPDLARLLAAATGGPDRGAGGGDGSDAVLGAFRGLLTPLVAAADDPMARGVLVGLLGAVSAVAQQVDGWTTTSAKGRVRRVEVPLGFDPSHWEPASYDELPELLGELDALLAGVPDVPGAMRWCLLDRSIVFETTRVVEAPFADFVARVDVAQGISLMADYLGGRRVPVSADDSGRPVRQAERNVYLPQPNYLAHWGGLPIDVCKIELVQREQGRHALHWRTVDSLNGSATYDDGTLSFTDLGAGRTRLGVRGRQLFTLPAFWQAADLDRLPEVKDDLVEDAYRRFFSTTFDNLEACYEGREFRIGRDADDEGPLVTQTLQLLLELASQWLSQHQPGWTTVTATPAPVVDVHGFRHFRGGAEAVG</sequence>
<dbReference type="Proteomes" id="UP001596189">
    <property type="component" value="Unassembled WGS sequence"/>
</dbReference>
<organism evidence="2 3">
    <name type="scientific">Angustibacter luteus</name>
    <dbReference type="NCBI Taxonomy" id="658456"/>
    <lineage>
        <taxon>Bacteria</taxon>
        <taxon>Bacillati</taxon>
        <taxon>Actinomycetota</taxon>
        <taxon>Actinomycetes</taxon>
        <taxon>Kineosporiales</taxon>
        <taxon>Kineosporiaceae</taxon>
    </lineage>
</organism>
<keyword evidence="3" id="KW-1185">Reference proteome</keyword>
<gene>
    <name evidence="2" type="ORF">ACFQDO_00410</name>
</gene>
<evidence type="ECO:0000313" key="3">
    <source>
        <dbReference type="Proteomes" id="UP001596189"/>
    </source>
</evidence>
<dbReference type="EMBL" id="JBHSRD010000002">
    <property type="protein sequence ID" value="MFC6005579.1"/>
    <property type="molecule type" value="Genomic_DNA"/>
</dbReference>
<name>A0ABW1J8J9_9ACTN</name>
<dbReference type="RefSeq" id="WP_345716465.1">
    <property type="nucleotide sequence ID" value="NZ_BAABFP010000005.1"/>
</dbReference>
<protein>
    <submittedName>
        <fullName evidence="2">DUF362 domain-containing protein</fullName>
    </submittedName>
</protein>
<dbReference type="InterPro" id="IPR007160">
    <property type="entry name" value="DUF362"/>
</dbReference>
<evidence type="ECO:0000313" key="2">
    <source>
        <dbReference type="EMBL" id="MFC6005579.1"/>
    </source>
</evidence>
<accession>A0ABW1J8J9</accession>
<feature type="domain" description="DUF362" evidence="1">
    <location>
        <begin position="61"/>
        <end position="240"/>
    </location>
</feature>